<feature type="domain" description="Retrotransposon gag" evidence="2">
    <location>
        <begin position="253"/>
        <end position="342"/>
    </location>
</feature>
<evidence type="ECO:0000256" key="1">
    <source>
        <dbReference type="SAM" id="MobiDB-lite"/>
    </source>
</evidence>
<dbReference type="Proteomes" id="UP001318860">
    <property type="component" value="Unassembled WGS sequence"/>
</dbReference>
<comment type="caution">
    <text evidence="3">The sequence shown here is derived from an EMBL/GenBank/DDBJ whole genome shotgun (WGS) entry which is preliminary data.</text>
</comment>
<evidence type="ECO:0000313" key="3">
    <source>
        <dbReference type="EMBL" id="KAK6160329.1"/>
    </source>
</evidence>
<sequence>MVNRKVTIVKAATSNSSNATSGSLGVISKKLQAPSEITPLLGIAEDESLQGNANKDVGGLKDTSASSTPRSASSYSFTSNVASVMVINATTLEEQIASLTRAIEGLTKHVQDRDSQIMKLMDKVDNVDTSRVMGQQVETHDEVETSMRQQPNEKEESPAKELQISSDGLIPVDQLKEFIMGTINDKFDGSSKSTSTYAKPYTSRIDNLKMPIGYQPPKFQQFDGKGNPKQHMAHFIETCNDAGTYGDHLVKQFVRSLKGHAFDWYTDLGANSIDSWEKLEREFLNRFYSTRRTVSMIELTNSRQLNEESVIDYINRWRNLSLNCKDQLSEASAIEMCIQGMNWGLCYILQGIKPKTFEELATRAYAIEISMNADDQEYPSNINDDEGE</sequence>
<dbReference type="PANTHER" id="PTHR33437:SF2">
    <property type="entry name" value="OS06G0361200 PROTEIN"/>
    <property type="match status" value="1"/>
</dbReference>
<feature type="compositionally biased region" description="Basic and acidic residues" evidence="1">
    <location>
        <begin position="138"/>
        <end position="159"/>
    </location>
</feature>
<dbReference type="PANTHER" id="PTHR33437">
    <property type="entry name" value="OS06G0361200 PROTEIN"/>
    <property type="match status" value="1"/>
</dbReference>
<evidence type="ECO:0000313" key="4">
    <source>
        <dbReference type="Proteomes" id="UP001318860"/>
    </source>
</evidence>
<proteinExistence type="predicted"/>
<reference evidence="3 4" key="1">
    <citation type="journal article" date="2021" name="Comput. Struct. Biotechnol. J.">
        <title>De novo genome assembly of the potent medicinal plant Rehmannia glutinosa using nanopore technology.</title>
        <authorList>
            <person name="Ma L."/>
            <person name="Dong C."/>
            <person name="Song C."/>
            <person name="Wang X."/>
            <person name="Zheng X."/>
            <person name="Niu Y."/>
            <person name="Chen S."/>
            <person name="Feng W."/>
        </authorList>
    </citation>
    <scope>NUCLEOTIDE SEQUENCE [LARGE SCALE GENOMIC DNA]</scope>
    <source>
        <strain evidence="3">DH-2019</strain>
    </source>
</reference>
<organism evidence="3 4">
    <name type="scientific">Rehmannia glutinosa</name>
    <name type="common">Chinese foxglove</name>
    <dbReference type="NCBI Taxonomy" id="99300"/>
    <lineage>
        <taxon>Eukaryota</taxon>
        <taxon>Viridiplantae</taxon>
        <taxon>Streptophyta</taxon>
        <taxon>Embryophyta</taxon>
        <taxon>Tracheophyta</taxon>
        <taxon>Spermatophyta</taxon>
        <taxon>Magnoliopsida</taxon>
        <taxon>eudicotyledons</taxon>
        <taxon>Gunneridae</taxon>
        <taxon>Pentapetalae</taxon>
        <taxon>asterids</taxon>
        <taxon>lamiids</taxon>
        <taxon>Lamiales</taxon>
        <taxon>Orobanchaceae</taxon>
        <taxon>Rehmannieae</taxon>
        <taxon>Rehmannia</taxon>
    </lineage>
</organism>
<accession>A0ABR0XMK4</accession>
<dbReference type="EMBL" id="JABTTQ020000003">
    <property type="protein sequence ID" value="KAK6160329.1"/>
    <property type="molecule type" value="Genomic_DNA"/>
</dbReference>
<feature type="compositionally biased region" description="Low complexity" evidence="1">
    <location>
        <begin position="63"/>
        <end position="74"/>
    </location>
</feature>
<dbReference type="InterPro" id="IPR005162">
    <property type="entry name" value="Retrotrans_gag_dom"/>
</dbReference>
<protein>
    <recommendedName>
        <fullName evidence="2">Retrotransposon gag domain-containing protein</fullName>
    </recommendedName>
</protein>
<gene>
    <name evidence="3" type="ORF">DH2020_003710</name>
</gene>
<evidence type="ECO:0000259" key="2">
    <source>
        <dbReference type="Pfam" id="PF03732"/>
    </source>
</evidence>
<keyword evidence="4" id="KW-1185">Reference proteome</keyword>
<name>A0ABR0XMK4_REHGL</name>
<dbReference type="Pfam" id="PF03732">
    <property type="entry name" value="Retrotrans_gag"/>
    <property type="match status" value="1"/>
</dbReference>
<feature type="region of interest" description="Disordered" evidence="1">
    <location>
        <begin position="135"/>
        <end position="162"/>
    </location>
</feature>
<feature type="region of interest" description="Disordered" evidence="1">
    <location>
        <begin position="51"/>
        <end position="74"/>
    </location>
</feature>